<reference evidence="7 8" key="1">
    <citation type="journal article" date="2020" name="Arch. Microbiol.">
        <title>The genome sequence of the giant phototrophic gammaproteobacterium Thiospirillum jenense gives insight into its physiological properties and phylogenetic relationships.</title>
        <authorList>
            <person name="Imhoff J.F."/>
            <person name="Meyer T.E."/>
            <person name="Kyndt J.A."/>
        </authorList>
    </citation>
    <scope>NUCLEOTIDE SEQUENCE [LARGE SCALE GENOMIC DNA]</scope>
    <source>
        <strain evidence="7 8">DSM 216</strain>
    </source>
</reference>
<dbReference type="CDD" id="cd00165">
    <property type="entry name" value="S4"/>
    <property type="match status" value="1"/>
</dbReference>
<evidence type="ECO:0000313" key="7">
    <source>
        <dbReference type="EMBL" id="MBB1124641.1"/>
    </source>
</evidence>
<evidence type="ECO:0000256" key="3">
    <source>
        <dbReference type="ARBA" id="ARBA00023125"/>
    </source>
</evidence>
<dbReference type="Gene3D" id="3.10.290.10">
    <property type="entry name" value="RNA-binding S4 domain"/>
    <property type="match status" value="1"/>
</dbReference>
<dbReference type="RefSeq" id="WP_182581750.1">
    <property type="nucleotide sequence ID" value="NZ_JABVCQ010000001.1"/>
</dbReference>
<evidence type="ECO:0000256" key="2">
    <source>
        <dbReference type="ARBA" id="ARBA00022884"/>
    </source>
</evidence>
<comment type="similarity">
    <text evidence="1 4">Belongs to the HSP15 family.</text>
</comment>
<keyword evidence="2 4" id="KW-0694">RNA-binding</keyword>
<accession>A0A839H3Z8</accession>
<evidence type="ECO:0000256" key="4">
    <source>
        <dbReference type="PIRNR" id="PIRNR016821"/>
    </source>
</evidence>
<dbReference type="Proteomes" id="UP000548632">
    <property type="component" value="Unassembled WGS sequence"/>
</dbReference>
<evidence type="ECO:0000259" key="6">
    <source>
        <dbReference type="SMART" id="SM00363"/>
    </source>
</evidence>
<evidence type="ECO:0000256" key="5">
    <source>
        <dbReference type="SAM" id="MobiDB-lite"/>
    </source>
</evidence>
<keyword evidence="3 4" id="KW-0238">DNA-binding</keyword>
<sequence>MSKSTPIEQRQTILTEQRLDKWLWVARFFKTRQLAIAAINGGKIKVDEQRCKPSRLVRPGSRIQIQKGILTWQIEVLTLPTQRRPAAEAIQCYCEAPASQEARQALIQSQRDTGHYPHITGQGRPTKRDRRQLDALIDSTITQ</sequence>
<dbReference type="SUPFAM" id="SSF55174">
    <property type="entry name" value="Alpha-L RNA-binding motif"/>
    <property type="match status" value="1"/>
</dbReference>
<name>A0A839H3Z8_9GAMM</name>
<dbReference type="GO" id="GO:0034605">
    <property type="term" value="P:cellular response to heat"/>
    <property type="evidence" value="ECO:0007669"/>
    <property type="project" value="InterPro"/>
</dbReference>
<gene>
    <name evidence="7" type="ORF">HUK38_00150</name>
</gene>
<protein>
    <recommendedName>
        <fullName evidence="4">Heat shock protein 15</fullName>
    </recommendedName>
</protein>
<dbReference type="InterPro" id="IPR002942">
    <property type="entry name" value="S4_RNA-bd"/>
</dbReference>
<evidence type="ECO:0000256" key="1">
    <source>
        <dbReference type="ARBA" id="ARBA00008396"/>
    </source>
</evidence>
<feature type="region of interest" description="Disordered" evidence="5">
    <location>
        <begin position="109"/>
        <end position="128"/>
    </location>
</feature>
<evidence type="ECO:0000313" key="8">
    <source>
        <dbReference type="Proteomes" id="UP000548632"/>
    </source>
</evidence>
<organism evidence="7 8">
    <name type="scientific">Thiospirillum jenense</name>
    <dbReference type="NCBI Taxonomy" id="1653858"/>
    <lineage>
        <taxon>Bacteria</taxon>
        <taxon>Pseudomonadati</taxon>
        <taxon>Pseudomonadota</taxon>
        <taxon>Gammaproteobacteria</taxon>
        <taxon>Chromatiales</taxon>
        <taxon>Chromatiaceae</taxon>
        <taxon>Thiospirillum</taxon>
    </lineage>
</organism>
<dbReference type="PIRSF" id="PIRSF016821">
    <property type="entry name" value="HSP15"/>
    <property type="match status" value="1"/>
</dbReference>
<dbReference type="EMBL" id="JABVCQ010000001">
    <property type="protein sequence ID" value="MBB1124641.1"/>
    <property type="molecule type" value="Genomic_DNA"/>
</dbReference>
<dbReference type="GO" id="GO:0003677">
    <property type="term" value="F:DNA binding"/>
    <property type="evidence" value="ECO:0007669"/>
    <property type="project" value="UniProtKB-KW"/>
</dbReference>
<dbReference type="InterPro" id="IPR025708">
    <property type="entry name" value="HSP15"/>
</dbReference>
<dbReference type="InterPro" id="IPR036986">
    <property type="entry name" value="S4_RNA-bd_sf"/>
</dbReference>
<dbReference type="PROSITE" id="PS50889">
    <property type="entry name" value="S4"/>
    <property type="match status" value="1"/>
</dbReference>
<dbReference type="GO" id="GO:0043023">
    <property type="term" value="F:ribosomal large subunit binding"/>
    <property type="evidence" value="ECO:0007669"/>
    <property type="project" value="InterPro"/>
</dbReference>
<comment type="caution">
    <text evidence="7">The sequence shown here is derived from an EMBL/GenBank/DDBJ whole genome shotgun (WGS) entry which is preliminary data.</text>
</comment>
<dbReference type="SMART" id="SM00363">
    <property type="entry name" value="S4"/>
    <property type="match status" value="1"/>
</dbReference>
<dbReference type="AlphaFoldDB" id="A0A839H3Z8"/>
<dbReference type="Pfam" id="PF01479">
    <property type="entry name" value="S4"/>
    <property type="match status" value="1"/>
</dbReference>
<keyword evidence="8" id="KW-1185">Reference proteome</keyword>
<feature type="domain" description="RNA-binding S4" evidence="6">
    <location>
        <begin position="17"/>
        <end position="78"/>
    </location>
</feature>
<dbReference type="GO" id="GO:0003727">
    <property type="term" value="F:single-stranded RNA binding"/>
    <property type="evidence" value="ECO:0007669"/>
    <property type="project" value="InterPro"/>
</dbReference>
<proteinExistence type="inferred from homology"/>